<dbReference type="PANTHER" id="PTHR42999">
    <property type="entry name" value="ANTIBIOTIC RESISTANCE PROTEIN MCBG"/>
    <property type="match status" value="1"/>
</dbReference>
<reference evidence="1 2" key="1">
    <citation type="submission" date="2020-12" db="EMBL/GenBank/DDBJ databases">
        <title>Bacterial novel species Pedobacter sp. SD-b isolated from soil.</title>
        <authorList>
            <person name="Jung H.-Y."/>
        </authorList>
    </citation>
    <scope>NUCLEOTIDE SEQUENCE [LARGE SCALE GENOMIC DNA]</scope>
    <source>
        <strain evidence="1 2">SD-b</strain>
    </source>
</reference>
<sequence length="194" mass="22225">MAALQKSYFEELLFEKRDFAQDPLDKGEYELCEFKDCNFGNADLFEIVFTDSKFIGCNFTLANIAQTAFRKVKFKDCKLLGLHFDHCNPFLLEVGFENCNLNLCSFYQLKLKSTIFINCTLHEADFSNADLTSAKFDECDLLYTKFDQTTLEKADFSTAFNYQINPEGNRIKKAKFSLHGLPGLLANYDILVDG</sequence>
<proteinExistence type="predicted"/>
<dbReference type="EMBL" id="JAEHFY010000002">
    <property type="protein sequence ID" value="MBK0381666.1"/>
    <property type="molecule type" value="Genomic_DNA"/>
</dbReference>
<keyword evidence="2" id="KW-1185">Reference proteome</keyword>
<dbReference type="SUPFAM" id="SSF141571">
    <property type="entry name" value="Pentapeptide repeat-like"/>
    <property type="match status" value="1"/>
</dbReference>
<gene>
    <name evidence="1" type="ORF">I5M32_01720</name>
</gene>
<evidence type="ECO:0000313" key="2">
    <source>
        <dbReference type="Proteomes" id="UP000660024"/>
    </source>
</evidence>
<evidence type="ECO:0000313" key="1">
    <source>
        <dbReference type="EMBL" id="MBK0381666.1"/>
    </source>
</evidence>
<dbReference type="Gene3D" id="2.160.20.80">
    <property type="entry name" value="E3 ubiquitin-protein ligase SopA"/>
    <property type="match status" value="1"/>
</dbReference>
<protein>
    <submittedName>
        <fullName evidence="1">Pentapeptide repeat-containing protein</fullName>
    </submittedName>
</protein>
<dbReference type="InterPro" id="IPR052949">
    <property type="entry name" value="PA_immunity-related"/>
</dbReference>
<dbReference type="RefSeq" id="WP_200584426.1">
    <property type="nucleotide sequence ID" value="NZ_JAEHFY010000002.1"/>
</dbReference>
<dbReference type="Proteomes" id="UP000660024">
    <property type="component" value="Unassembled WGS sequence"/>
</dbReference>
<dbReference type="PANTHER" id="PTHR42999:SF1">
    <property type="entry name" value="PENTAPEPTIDE REPEAT-CONTAINING PROTEIN"/>
    <property type="match status" value="1"/>
</dbReference>
<organism evidence="1 2">
    <name type="scientific">Pedobacter segetis</name>
    <dbReference type="NCBI Taxonomy" id="2793069"/>
    <lineage>
        <taxon>Bacteria</taxon>
        <taxon>Pseudomonadati</taxon>
        <taxon>Bacteroidota</taxon>
        <taxon>Sphingobacteriia</taxon>
        <taxon>Sphingobacteriales</taxon>
        <taxon>Sphingobacteriaceae</taxon>
        <taxon>Pedobacter</taxon>
    </lineage>
</organism>
<comment type="caution">
    <text evidence="1">The sequence shown here is derived from an EMBL/GenBank/DDBJ whole genome shotgun (WGS) entry which is preliminary data.</text>
</comment>
<accession>A0ABS1BFU7</accession>
<name>A0ABS1BFU7_9SPHI</name>
<dbReference type="InterPro" id="IPR001646">
    <property type="entry name" value="5peptide_repeat"/>
</dbReference>
<dbReference type="Pfam" id="PF13599">
    <property type="entry name" value="Pentapeptide_4"/>
    <property type="match status" value="2"/>
</dbReference>